<organism evidence="5 6">
    <name type="scientific">Yaniella flava</name>
    <dbReference type="NCBI Taxonomy" id="287930"/>
    <lineage>
        <taxon>Bacteria</taxon>
        <taxon>Bacillati</taxon>
        <taxon>Actinomycetota</taxon>
        <taxon>Actinomycetes</taxon>
        <taxon>Micrococcales</taxon>
        <taxon>Micrococcaceae</taxon>
        <taxon>Yaniella</taxon>
    </lineage>
</organism>
<evidence type="ECO:0000313" key="6">
    <source>
        <dbReference type="Proteomes" id="UP001501461"/>
    </source>
</evidence>
<dbReference type="Gene3D" id="3.30.2350.10">
    <property type="entry name" value="Pseudouridine synthase"/>
    <property type="match status" value="1"/>
</dbReference>
<reference evidence="5 6" key="1">
    <citation type="journal article" date="2019" name="Int. J. Syst. Evol. Microbiol.">
        <title>The Global Catalogue of Microorganisms (GCM) 10K type strain sequencing project: providing services to taxonomists for standard genome sequencing and annotation.</title>
        <authorList>
            <consortium name="The Broad Institute Genomics Platform"/>
            <consortium name="The Broad Institute Genome Sequencing Center for Infectious Disease"/>
            <person name="Wu L."/>
            <person name="Ma J."/>
        </authorList>
    </citation>
    <scope>NUCLEOTIDE SEQUENCE [LARGE SCALE GENOMIC DNA]</scope>
    <source>
        <strain evidence="5 6">JCM 13595</strain>
    </source>
</reference>
<dbReference type="PANTHER" id="PTHR21600">
    <property type="entry name" value="MITOCHONDRIAL RNA PSEUDOURIDINE SYNTHASE"/>
    <property type="match status" value="1"/>
</dbReference>
<evidence type="ECO:0000259" key="4">
    <source>
        <dbReference type="Pfam" id="PF00849"/>
    </source>
</evidence>
<dbReference type="RefSeq" id="WP_343956574.1">
    <property type="nucleotide sequence ID" value="NZ_BAAAMN010000016.1"/>
</dbReference>
<dbReference type="Pfam" id="PF00849">
    <property type="entry name" value="PseudoU_synth_2"/>
    <property type="match status" value="1"/>
</dbReference>
<dbReference type="InterPro" id="IPR050188">
    <property type="entry name" value="RluA_PseudoU_synthase"/>
</dbReference>
<evidence type="ECO:0000256" key="3">
    <source>
        <dbReference type="ARBA" id="ARBA00033164"/>
    </source>
</evidence>
<dbReference type="PANTHER" id="PTHR21600:SF84">
    <property type="entry name" value="PSEUDOURIDINE SYNTHASE RSUA_RLUA-LIKE DOMAIN-CONTAINING PROTEIN"/>
    <property type="match status" value="1"/>
</dbReference>
<name>A0ABN2UG24_9MICC</name>
<dbReference type="Proteomes" id="UP001501461">
    <property type="component" value="Unassembled WGS sequence"/>
</dbReference>
<gene>
    <name evidence="5" type="ORF">GCM10009720_10660</name>
</gene>
<dbReference type="InterPro" id="IPR006145">
    <property type="entry name" value="PsdUridine_synth_RsuA/RluA"/>
</dbReference>
<proteinExistence type="predicted"/>
<dbReference type="PROSITE" id="PS01129">
    <property type="entry name" value="PSI_RLU"/>
    <property type="match status" value="1"/>
</dbReference>
<dbReference type="SUPFAM" id="SSF55120">
    <property type="entry name" value="Pseudouridine synthase"/>
    <property type="match status" value="1"/>
</dbReference>
<protein>
    <recommendedName>
        <fullName evidence="2">RNA pseudouridylate synthase</fullName>
    </recommendedName>
    <alternativeName>
        <fullName evidence="3">RNA-uridine isomerase</fullName>
    </alternativeName>
</protein>
<keyword evidence="6" id="KW-1185">Reference proteome</keyword>
<comment type="catalytic activity">
    <reaction evidence="1">
        <text>a uridine in RNA = a pseudouridine in RNA</text>
        <dbReference type="Rhea" id="RHEA:48348"/>
        <dbReference type="Rhea" id="RHEA-COMP:12068"/>
        <dbReference type="Rhea" id="RHEA-COMP:12069"/>
        <dbReference type="ChEBI" id="CHEBI:65314"/>
        <dbReference type="ChEBI" id="CHEBI:65315"/>
    </reaction>
</comment>
<dbReference type="InterPro" id="IPR020103">
    <property type="entry name" value="PsdUridine_synth_cat_dom_sf"/>
</dbReference>
<dbReference type="EMBL" id="BAAAMN010000016">
    <property type="protein sequence ID" value="GAA2032194.1"/>
    <property type="molecule type" value="Genomic_DNA"/>
</dbReference>
<feature type="domain" description="Pseudouridine synthase RsuA/RluA-like" evidence="4">
    <location>
        <begin position="96"/>
        <end position="276"/>
    </location>
</feature>
<comment type="caution">
    <text evidence="5">The sequence shown here is derived from an EMBL/GenBank/DDBJ whole genome shotgun (WGS) entry which is preliminary data.</text>
</comment>
<evidence type="ECO:0000256" key="1">
    <source>
        <dbReference type="ARBA" id="ARBA00000073"/>
    </source>
</evidence>
<dbReference type="InterPro" id="IPR006224">
    <property type="entry name" value="PsdUridine_synth_RluA-like_CS"/>
</dbReference>
<sequence length="343" mass="38423">MPTPPLPVRDGVGPTRLRIPADVETTVVQFLRARFPHLGHEALASRIAVGDIVGNDGTRITEHTPASAHEFIWYYRSVPDEQRIPFDVRVLHQDEHLVVADKPHFVPTTPGGQFLQETALVRLRNQLGIPDLVPLHRLDRATAGVLLFSPNPATRGAYQQLFEHRRVTRQYRAVIQLPAPAELYLERFPLTYRNRIIKTKGIINAEVEAYAPRASGRLEAPRIGKRRRSHAPTTGPNAVTDITLVSYQLNDDGALAHVALHPRTGRTHQLRIHLAALGHGVLHDRFYPELLEHRADDYTKPLQLLADGLAFADPLTGEHRSFTSQQTLSFAPYIEPGPIHPSH</sequence>
<evidence type="ECO:0000256" key="2">
    <source>
        <dbReference type="ARBA" id="ARBA00031870"/>
    </source>
</evidence>
<evidence type="ECO:0000313" key="5">
    <source>
        <dbReference type="EMBL" id="GAA2032194.1"/>
    </source>
</evidence>
<accession>A0ABN2UG24</accession>